<organism evidence="2 4">
    <name type="scientific">Hevea brasiliensis</name>
    <name type="common">Para rubber tree</name>
    <name type="synonym">Siphonia brasiliensis</name>
    <dbReference type="NCBI Taxonomy" id="3981"/>
    <lineage>
        <taxon>Eukaryota</taxon>
        <taxon>Viridiplantae</taxon>
        <taxon>Streptophyta</taxon>
        <taxon>Embryophyta</taxon>
        <taxon>Tracheophyta</taxon>
        <taxon>Spermatophyta</taxon>
        <taxon>Magnoliopsida</taxon>
        <taxon>eudicotyledons</taxon>
        <taxon>Gunneridae</taxon>
        <taxon>Pentapetalae</taxon>
        <taxon>rosids</taxon>
        <taxon>fabids</taxon>
        <taxon>Malpighiales</taxon>
        <taxon>Euphorbiaceae</taxon>
        <taxon>Crotonoideae</taxon>
        <taxon>Micrandreae</taxon>
        <taxon>Hevea</taxon>
    </lineage>
</organism>
<evidence type="ECO:0000313" key="3">
    <source>
        <dbReference type="EMBL" id="KAF2318434.1"/>
    </source>
</evidence>
<keyword evidence="4" id="KW-1185">Reference proteome</keyword>
<name>A0A6A6MXC4_HEVBR</name>
<accession>A0A6A6MXC4</accession>
<gene>
    <name evidence="2" type="ORF">GH714_007417</name>
    <name evidence="3" type="ORF">GH714_007484</name>
</gene>
<sequence>MPSPTSLEVPATLALAPMTSSTLSSSAISGQRAIPLANIVDPLQDLHFSFLAQFSSRVLIQKAQSYMVQAREREDEVKAIIGKVVDLEEQISRLKAEITKLKSNEASLMWLEDDLLVEHMIDKGVILSKGDALRELATPTEAKIQEHQSCLDFLASCQSHWAILCDSIVSHFWILMI</sequence>
<proteinExistence type="predicted"/>
<keyword evidence="1" id="KW-0175">Coiled coil</keyword>
<evidence type="ECO:0000256" key="1">
    <source>
        <dbReference type="SAM" id="Coils"/>
    </source>
</evidence>
<dbReference type="EMBL" id="JAAGAX010000003">
    <property type="protein sequence ID" value="KAF2318431.1"/>
    <property type="molecule type" value="Genomic_DNA"/>
</dbReference>
<comment type="caution">
    <text evidence="2">The sequence shown here is derived from an EMBL/GenBank/DDBJ whole genome shotgun (WGS) entry which is preliminary data.</text>
</comment>
<evidence type="ECO:0000313" key="2">
    <source>
        <dbReference type="EMBL" id="KAF2318431.1"/>
    </source>
</evidence>
<evidence type="ECO:0000313" key="4">
    <source>
        <dbReference type="Proteomes" id="UP000467840"/>
    </source>
</evidence>
<dbReference type="Proteomes" id="UP000467840">
    <property type="component" value="Chromosome 10"/>
</dbReference>
<protein>
    <submittedName>
        <fullName evidence="2">Uncharacterized protein</fullName>
    </submittedName>
</protein>
<dbReference type="EMBL" id="JAAGAX010000003">
    <property type="protein sequence ID" value="KAF2318434.1"/>
    <property type="molecule type" value="Genomic_DNA"/>
</dbReference>
<reference evidence="2 4" key="1">
    <citation type="journal article" date="2020" name="Mol. Plant">
        <title>The Chromosome-Based Rubber Tree Genome Provides New Insights into Spurge Genome Evolution and Rubber Biosynthesis.</title>
        <authorList>
            <person name="Liu J."/>
            <person name="Shi C."/>
            <person name="Shi C.C."/>
            <person name="Li W."/>
            <person name="Zhang Q.J."/>
            <person name="Zhang Y."/>
            <person name="Li K."/>
            <person name="Lu H.F."/>
            <person name="Shi C."/>
            <person name="Zhu S.T."/>
            <person name="Xiao Z.Y."/>
            <person name="Nan H."/>
            <person name="Yue Y."/>
            <person name="Zhu X.G."/>
            <person name="Wu Y."/>
            <person name="Hong X.N."/>
            <person name="Fan G.Y."/>
            <person name="Tong Y."/>
            <person name="Zhang D."/>
            <person name="Mao C.L."/>
            <person name="Liu Y.L."/>
            <person name="Hao S.J."/>
            <person name="Liu W.Q."/>
            <person name="Lv M.Q."/>
            <person name="Zhang H.B."/>
            <person name="Liu Y."/>
            <person name="Hu-Tang G.R."/>
            <person name="Wang J.P."/>
            <person name="Wang J.H."/>
            <person name="Sun Y.H."/>
            <person name="Ni S.B."/>
            <person name="Chen W.B."/>
            <person name="Zhang X.C."/>
            <person name="Jiao Y.N."/>
            <person name="Eichler E.E."/>
            <person name="Li G.H."/>
            <person name="Liu X."/>
            <person name="Gao L.Z."/>
        </authorList>
    </citation>
    <scope>NUCLEOTIDE SEQUENCE [LARGE SCALE GENOMIC DNA]</scope>
    <source>
        <strain evidence="4">cv. GT1</strain>
        <tissue evidence="2">Leaf</tissue>
    </source>
</reference>
<dbReference type="AlphaFoldDB" id="A0A6A6MXC4"/>
<feature type="coiled-coil region" evidence="1">
    <location>
        <begin position="70"/>
        <end position="104"/>
    </location>
</feature>